<dbReference type="FunCoup" id="A0A6P8RXL8">
    <property type="interactions" value="1221"/>
</dbReference>
<dbReference type="OrthoDB" id="8950893at2759"/>
<feature type="compositionally biased region" description="Low complexity" evidence="3">
    <location>
        <begin position="1346"/>
        <end position="1363"/>
    </location>
</feature>
<feature type="compositionally biased region" description="Basic and acidic residues" evidence="3">
    <location>
        <begin position="33"/>
        <end position="49"/>
    </location>
</feature>
<evidence type="ECO:0000256" key="2">
    <source>
        <dbReference type="ARBA" id="ARBA00023242"/>
    </source>
</evidence>
<organism evidence="5 6">
    <name type="scientific">Geotrypetes seraphini</name>
    <name type="common">Gaboon caecilian</name>
    <name type="synonym">Caecilia seraphini</name>
    <dbReference type="NCBI Taxonomy" id="260995"/>
    <lineage>
        <taxon>Eukaryota</taxon>
        <taxon>Metazoa</taxon>
        <taxon>Chordata</taxon>
        <taxon>Craniata</taxon>
        <taxon>Vertebrata</taxon>
        <taxon>Euteleostomi</taxon>
        <taxon>Amphibia</taxon>
        <taxon>Gymnophiona</taxon>
        <taxon>Geotrypetes</taxon>
    </lineage>
</organism>
<evidence type="ECO:0000259" key="4">
    <source>
        <dbReference type="Pfam" id="PF15735"/>
    </source>
</evidence>
<feature type="region of interest" description="Disordered" evidence="3">
    <location>
        <begin position="1431"/>
        <end position="1472"/>
    </location>
</feature>
<feature type="region of interest" description="Disordered" evidence="3">
    <location>
        <begin position="1"/>
        <end position="59"/>
    </location>
</feature>
<dbReference type="PANTHER" id="PTHR15617:SF1">
    <property type="entry name" value="TRANSCRIPTION FACTOR GIBBIN"/>
    <property type="match status" value="1"/>
</dbReference>
<gene>
    <name evidence="6" type="primary">AHDC1</name>
</gene>
<dbReference type="RefSeq" id="XP_033810274.1">
    <property type="nucleotide sequence ID" value="XM_033954383.1"/>
</dbReference>
<feature type="region of interest" description="Disordered" evidence="3">
    <location>
        <begin position="1247"/>
        <end position="1270"/>
    </location>
</feature>
<dbReference type="InterPro" id="IPR039225">
    <property type="entry name" value="AHDC1"/>
</dbReference>
<feature type="compositionally biased region" description="Polar residues" evidence="3">
    <location>
        <begin position="393"/>
        <end position="410"/>
    </location>
</feature>
<dbReference type="KEGG" id="gsh:117364776"/>
<name>A0A6P8RXL8_GEOSA</name>
<feature type="compositionally biased region" description="Polar residues" evidence="3">
    <location>
        <begin position="1431"/>
        <end position="1443"/>
    </location>
</feature>
<evidence type="ECO:0000313" key="6">
    <source>
        <dbReference type="RefSeq" id="XP_033810274.1"/>
    </source>
</evidence>
<reference evidence="6" key="1">
    <citation type="submission" date="2025-08" db="UniProtKB">
        <authorList>
            <consortium name="RefSeq"/>
        </authorList>
    </citation>
    <scope>IDENTIFICATION</scope>
</reference>
<feature type="compositionally biased region" description="Polar residues" evidence="3">
    <location>
        <begin position="817"/>
        <end position="827"/>
    </location>
</feature>
<feature type="region of interest" description="Disordered" evidence="3">
    <location>
        <begin position="455"/>
        <end position="522"/>
    </location>
</feature>
<feature type="compositionally biased region" description="Low complexity" evidence="3">
    <location>
        <begin position="1373"/>
        <end position="1384"/>
    </location>
</feature>
<protein>
    <submittedName>
        <fullName evidence="6">AT-hook DNA-binding motif-containing protein 1</fullName>
    </submittedName>
</protein>
<evidence type="ECO:0000256" key="3">
    <source>
        <dbReference type="SAM" id="MobiDB-lite"/>
    </source>
</evidence>
<feature type="region of interest" description="Disordered" evidence="3">
    <location>
        <begin position="375"/>
        <end position="431"/>
    </location>
</feature>
<feature type="region of interest" description="Disordered" evidence="3">
    <location>
        <begin position="788"/>
        <end position="829"/>
    </location>
</feature>
<dbReference type="GO" id="GO:0005634">
    <property type="term" value="C:nucleus"/>
    <property type="evidence" value="ECO:0007669"/>
    <property type="project" value="UniProtKB-SubCell"/>
</dbReference>
<evidence type="ECO:0000256" key="1">
    <source>
        <dbReference type="ARBA" id="ARBA00004123"/>
    </source>
</evidence>
<keyword evidence="2" id="KW-0539">Nucleus</keyword>
<feature type="compositionally biased region" description="Polar residues" evidence="3">
    <location>
        <begin position="455"/>
        <end position="467"/>
    </location>
</feature>
<dbReference type="CTD" id="27245"/>
<feature type="compositionally biased region" description="Polar residues" evidence="3">
    <location>
        <begin position="1247"/>
        <end position="1256"/>
    </location>
</feature>
<dbReference type="PANTHER" id="PTHR15617">
    <property type="entry name" value="TRANSCRIPTION FACTOR GIBBIN"/>
    <property type="match status" value="1"/>
</dbReference>
<feature type="compositionally biased region" description="Polar residues" evidence="3">
    <location>
        <begin position="1095"/>
        <end position="1109"/>
    </location>
</feature>
<evidence type="ECO:0000313" key="5">
    <source>
        <dbReference type="Proteomes" id="UP000515159"/>
    </source>
</evidence>
<sequence length="1780" mass="195819">MLSAKVAGAAQGSVDSVSRGEREQQQQQQQPPQEEREPRGGGVPERDGRGLSAQQQRREADGSCVACLPVGLENGGSQGEWFQRPQGSGTRQSNSDMDGGDRNFKVNLHYKHARPRELKCNIRSNKTDGASISFADSRITSCAAKYQDFEIHMKPQASTRRPSDYSREPKYISRRHTQHSVLPDRPTASSEESLACGTGIFSDSPCPPLSRGCQQHILLHGDPAETCQVTCIQNNTKEDFLSTNQLGCASDPRVLEGALEERAIVDRAPKTFCSATLGSGKCNIDSIVELLKSKCGNGQINLHPVVQLIDIMKDLNRLSEDLKNSGVHLDCSNLWMNSHTIQIIESRAINSISDSDRGLQYSFFSSPALANSIRSPEERVAQSSTTKEELPVQTISSCEKISMGSESQASVMEPSEDPYKGNSDLDPMDSLESAGSDVLRELAALAWLEPQVLESETQLQNSQSLDSKSPESESGDEQMLNTQKLELDPEISKPQSPDQQLSETQSPETQISDLQSPETPTPELQTLEDHLLEVQMMEPLLPAAQMMEPPLTAAQMMDTALLPAKMMESSLPAVESSDQQSLGLQMSESPLLDSRPILSSYLVGNGIGLDICSVQQSVGMGRVSKDHRKYALRRMDKPKICRRRKPGRARRIVEGNLDIMPPQLPTTDIVAIPVETQVCPETLSERSNEIQKEAAEVQPKKAKCRGVRKMIVRIARIPVTIGRRNKTTYKVSSLTSNLSIGDKELINISTLEPTPLVKMKNNGRNVVVVLPPGELPIILKRRRGRPPKNLLLVQSKPKEASPPQEVKRRRKRKQKLASPQPSYLADTNDNKADYTDVLAKLAFLNRQSQCAVKCSPPRCWTPTVPESVHQAPDTQSISQFLHRVQGYRRRGGKAGGFGGRGGSNSSEPMRCSFSDFFEGIGKKKVKPQIDPMRPRKRRRAEPDNVAKPKRKRRSRKNGAFFPEQNTSLNFEEGMLDWTGEKGGQWDPHNANTPNQLNRNCSFQGTESRAFPSSLLECSSPSRAGYYPGGNLSSQTESSSQDRHSLFTGYFRSLLDSDDSSDLVDFALSSQRPESRKSSGSYTTSNVTPSPRGLASFQNRGAKTGPTSSEPRFQAAMQSRQAFPHSRTAGYAGVSQTASECHGTDAFQKLVQPSSVSRSPTAHPATSGYAQYSGYGAGQNLPSSNVFQQGKQYTAQDCSSNKDCSFAYSSGNSVPSSPSSAHSTSYSQQTVGPILALNKTTSYFNNSEPTQFSTTSHMPLRCDSRSSTVSPGGYMVPKSSATFQPSTENCRQFPTSSQWTFRQNYSNMDWNTEGFGQFYNPMFDCHITEPNVILDISNYTPQKAKQNTTSENFSESSSDSTHFNQPGGYRRANSEASSSEGQSSLSSLEKLMMDWNETSSGPGYNWNQSVLFHNNSKPGRGRRKKVDMFDTSHLNFPTSNTSASGYPPKRNTGPRQPRGSRGACSSNKRERATAKAKFIPKPQPVNPLFQDSADLGLDYYSGDSSMSPLPSQSRGFGVGERDQCDFAEPYSMNPSTPSDGTFGQGFQCDSPGIGHTDMESKHFQSLPHPLGTPSQQVAFDQALHKVFSPNCSPTLAFKDDLRPNELRKMSACDPLKHSMQGVSMPHPAHMNTCRDISMVQPRYDSPSCKNASYWYPQNSITRSPPYDGKLGAGMLADFMGRSEATSCLNPLMVSPTTSKSDKETLEMERGHHRGTYACPLMNDLSVSPVPRDSMFQLQESYRYPSFPTQGHPVMSAPNMKSGFLGPVLDQHTEDAFTVTSL</sequence>
<feature type="region of interest" description="Disordered" evidence="3">
    <location>
        <begin position="75"/>
        <end position="101"/>
    </location>
</feature>
<comment type="subcellular location">
    <subcellularLocation>
        <location evidence="1">Nucleus</location>
    </subcellularLocation>
</comment>
<feature type="region of interest" description="Disordered" evidence="3">
    <location>
        <begin position="1342"/>
        <end position="1384"/>
    </location>
</feature>
<feature type="compositionally biased region" description="Basic residues" evidence="3">
    <location>
        <begin position="947"/>
        <end position="956"/>
    </location>
</feature>
<feature type="compositionally biased region" description="Polar residues" evidence="3">
    <location>
        <begin position="85"/>
        <end position="96"/>
    </location>
</feature>
<dbReference type="Proteomes" id="UP000515159">
    <property type="component" value="Chromosome 8"/>
</dbReference>
<feature type="compositionally biased region" description="Polar residues" evidence="3">
    <location>
        <begin position="493"/>
        <end position="522"/>
    </location>
</feature>
<keyword evidence="6" id="KW-0238">DNA-binding</keyword>
<proteinExistence type="predicted"/>
<dbReference type="InParanoid" id="A0A6P8RXL8"/>
<dbReference type="GeneID" id="117364776"/>
<feature type="domain" description="DUF4683" evidence="4">
    <location>
        <begin position="806"/>
        <end position="863"/>
    </location>
</feature>
<dbReference type="Pfam" id="PF15735">
    <property type="entry name" value="DUF4683"/>
    <property type="match status" value="1"/>
</dbReference>
<accession>A0A6P8RXL8</accession>
<feature type="compositionally biased region" description="Basic and acidic residues" evidence="3">
    <location>
        <begin position="375"/>
        <end position="390"/>
    </location>
</feature>
<dbReference type="InterPro" id="IPR032757">
    <property type="entry name" value="DUF4683"/>
</dbReference>
<feature type="region of interest" description="Disordered" evidence="3">
    <location>
        <begin position="1068"/>
        <end position="1109"/>
    </location>
</feature>
<keyword evidence="5" id="KW-1185">Reference proteome</keyword>
<feature type="compositionally biased region" description="Polar residues" evidence="3">
    <location>
        <begin position="1077"/>
        <end position="1088"/>
    </location>
</feature>
<feature type="region of interest" description="Disordered" evidence="3">
    <location>
        <begin position="922"/>
        <end position="962"/>
    </location>
</feature>
<dbReference type="GO" id="GO:0003677">
    <property type="term" value="F:DNA binding"/>
    <property type="evidence" value="ECO:0007669"/>
    <property type="project" value="UniProtKB-KW"/>
</dbReference>